<keyword evidence="2" id="KW-1185">Reference proteome</keyword>
<dbReference type="AlphaFoldDB" id="A0A385PX01"/>
<organism evidence="1 2">
    <name type="scientific">Lachnoanaerobaculum umeaense</name>
    <dbReference type="NCBI Taxonomy" id="617123"/>
    <lineage>
        <taxon>Bacteria</taxon>
        <taxon>Bacillati</taxon>
        <taxon>Bacillota</taxon>
        <taxon>Clostridia</taxon>
        <taxon>Lachnospirales</taxon>
        <taxon>Lachnospiraceae</taxon>
        <taxon>Lachnoanaerobaculum</taxon>
    </lineage>
</organism>
<dbReference type="OrthoDB" id="1429078at2"/>
<evidence type="ECO:0000313" key="2">
    <source>
        <dbReference type="Proteomes" id="UP000265562"/>
    </source>
</evidence>
<evidence type="ECO:0000313" key="1">
    <source>
        <dbReference type="EMBL" id="AYA98678.1"/>
    </source>
</evidence>
<protein>
    <submittedName>
        <fullName evidence="1">CDP-archaeol synthase</fullName>
    </submittedName>
</protein>
<dbReference type="PANTHER" id="PTHR39650">
    <property type="entry name" value="CDP-ARCHAEOL SYNTHASE"/>
    <property type="match status" value="1"/>
</dbReference>
<dbReference type="RefSeq" id="WP_111523851.1">
    <property type="nucleotide sequence ID" value="NZ_CP032364.1"/>
</dbReference>
<dbReference type="KEGG" id="lua:D4A81_01295"/>
<dbReference type="InterPro" id="IPR032690">
    <property type="entry name" value="CarS"/>
</dbReference>
<dbReference type="EMBL" id="CP032364">
    <property type="protein sequence ID" value="AYA98678.1"/>
    <property type="molecule type" value="Genomic_DNA"/>
</dbReference>
<reference evidence="1 2" key="1">
    <citation type="submission" date="2018-09" db="EMBL/GenBank/DDBJ databases">
        <title>Genome sequencing of Lachnoanaerobaculum umeaense DSM 23576.</title>
        <authorList>
            <person name="Kook J.-K."/>
            <person name="Park S.-N."/>
            <person name="Lim Y.K."/>
        </authorList>
    </citation>
    <scope>NUCLEOTIDE SEQUENCE [LARGE SCALE GENOMIC DNA]</scope>
    <source>
        <strain evidence="2">DSM 23576 \ CCUG 58757</strain>
    </source>
</reference>
<name>A0A385PX01_9FIRM</name>
<dbReference type="Pfam" id="PF01864">
    <property type="entry name" value="CarS-like"/>
    <property type="match status" value="1"/>
</dbReference>
<dbReference type="PANTHER" id="PTHR39650:SF1">
    <property type="entry name" value="CDP-ARCHAEOL SYNTHASE"/>
    <property type="match status" value="1"/>
</dbReference>
<sequence>MIISLYISMLPVILGGVFNMLFVKIKALDFLRIPIDGGKSLNGKRVFGDSKSLLGFIGMVLGTSIAAIIWGVFLKYMRLEHYNLIYKNYPNTVYFNLLSGALFGFAYMIFELPNSFIKRRFDIDATTRGRFPANMVTFVYDQIDSMIGVMLVLAIFAGLRFPQYILAVLLGGITHVAVNMILILFKVRKYL</sequence>
<dbReference type="Proteomes" id="UP000265562">
    <property type="component" value="Chromosome"/>
</dbReference>
<proteinExistence type="predicted"/>
<gene>
    <name evidence="1" type="ORF">D4A81_01295</name>
</gene>
<accession>A0A385PX01</accession>